<proteinExistence type="predicted"/>
<keyword evidence="2" id="KW-0255">Endonuclease</keyword>
<dbReference type="PANTHER" id="PTHR24094:SF15">
    <property type="entry name" value="AMP-DEPENDENT SYNTHETASE_LIGASE DOMAIN-CONTAINING PROTEIN-RELATED"/>
    <property type="match status" value="1"/>
</dbReference>
<accession>A0A5Q0GW85</accession>
<dbReference type="GO" id="GO:0004519">
    <property type="term" value="F:endonuclease activity"/>
    <property type="evidence" value="ECO:0007669"/>
    <property type="project" value="UniProtKB-KW"/>
</dbReference>
<evidence type="ECO:0000313" key="3">
    <source>
        <dbReference type="Proteomes" id="UP000325787"/>
    </source>
</evidence>
<feature type="domain" description="GmrSD restriction endonucleases C-terminal" evidence="1">
    <location>
        <begin position="147"/>
        <end position="275"/>
    </location>
</feature>
<gene>
    <name evidence="2" type="ORF">EKG83_10860</name>
</gene>
<evidence type="ECO:0000259" key="1">
    <source>
        <dbReference type="Pfam" id="PF07510"/>
    </source>
</evidence>
<organism evidence="2 3">
    <name type="scientific">Saccharothrix syringae</name>
    <name type="common">Nocardiopsis syringae</name>
    <dbReference type="NCBI Taxonomy" id="103733"/>
    <lineage>
        <taxon>Bacteria</taxon>
        <taxon>Bacillati</taxon>
        <taxon>Actinomycetota</taxon>
        <taxon>Actinomycetes</taxon>
        <taxon>Pseudonocardiales</taxon>
        <taxon>Pseudonocardiaceae</taxon>
        <taxon>Saccharothrix</taxon>
    </lineage>
</organism>
<dbReference type="EMBL" id="CP034550">
    <property type="protein sequence ID" value="QFZ17915.1"/>
    <property type="molecule type" value="Genomic_DNA"/>
</dbReference>
<keyword evidence="2" id="KW-0540">Nuclease</keyword>
<dbReference type="AlphaFoldDB" id="A0A5Q0GW85"/>
<dbReference type="OrthoDB" id="5196645at2"/>
<keyword evidence="3" id="KW-1185">Reference proteome</keyword>
<evidence type="ECO:0000313" key="2">
    <source>
        <dbReference type="EMBL" id="QFZ17915.1"/>
    </source>
</evidence>
<dbReference type="KEGG" id="ssyi:EKG83_10860"/>
<sequence length="283" mass="30039">MRVSFTSPVATASGRVAQRGAAGCRHGLLRADHRRFPRSRPGYGRVTDDRGGCAEMLRRTAAALAALFLAVTGCEAVDTLPGAAPGGTAVDRVPEGTPDAPTARTLLAQLPVAQPGRMEGYARDCDNGEGCVFGRPWEDVDGDGCDQRSQVLARDLTDVRRKEGRCGVESGTLLDPYTGETVTGVSKIQIDHVVPLAEMWRSGAAGWPRERRVAAANDLRNLVATAGKVNQAKGDQTPDRWMPPNGAYACQYGRIYAGIKAQYGLTVTAAERTALEQALATCG</sequence>
<keyword evidence="2" id="KW-0378">Hydrolase</keyword>
<protein>
    <submittedName>
        <fullName evidence="2">HNH endonuclease</fullName>
    </submittedName>
</protein>
<dbReference type="Proteomes" id="UP000325787">
    <property type="component" value="Chromosome"/>
</dbReference>
<dbReference type="Gene3D" id="1.10.30.50">
    <property type="match status" value="1"/>
</dbReference>
<reference evidence="3" key="1">
    <citation type="journal article" date="2021" name="Curr. Microbiol.">
        <title>Complete genome of nocamycin-producing strain Saccharothrix syringae NRRL B-16468 reveals the biosynthetic potential for secondary metabolites.</title>
        <authorList>
            <person name="Mo X."/>
            <person name="Yang S."/>
        </authorList>
    </citation>
    <scope>NUCLEOTIDE SEQUENCE [LARGE SCALE GENOMIC DNA]</scope>
    <source>
        <strain evidence="3">ATCC 51364 / DSM 43886 / JCM 6844 / KCTC 9398 / NBRC 14523 / NRRL B-16468 / INA 2240</strain>
    </source>
</reference>
<dbReference type="InterPro" id="IPR011089">
    <property type="entry name" value="GmrSD_C"/>
</dbReference>
<dbReference type="PANTHER" id="PTHR24094">
    <property type="entry name" value="SECRETED PROTEIN"/>
    <property type="match status" value="1"/>
</dbReference>
<dbReference type="Pfam" id="PF07510">
    <property type="entry name" value="GmrSD_C"/>
    <property type="match status" value="1"/>
</dbReference>
<name>A0A5Q0GW85_SACSY</name>